<keyword evidence="2" id="KW-0488">Methylation</keyword>
<feature type="transmembrane region" description="Helical" evidence="6">
    <location>
        <begin position="193"/>
        <end position="212"/>
    </location>
</feature>
<sequence length="574" mass="61360">MFKQLKVSTKLFTGFLSLSIMGAVVAGIGIINMSRINDMNDRLYEQELLGLSYIKEANINLIYIGRARGEMLLATTDDDRQKQIASIRKYTADTHAYLEKGKRLFVSQKAKDIFEEYARIAAVYEAAQGKVIDLATKEKLAERGDELSKALALVRKDANVLDDLLSDLARLKEERAKATAEEGTALYETSRTLMIALIICSALAGGMIGVLITRNLSAQLGGEPHEAVEAARKIADGDLSVEIVTRPNDKASMMHALSMMRNSLAAIVGNVRAGTETIATASSQVAAGSQDLSSRTEQQASSLEETASSMEELTSTVKQNADNARQANMLAEAASDVARRGGEAIHQVVSTMGEINQSAGKIVDIISVIDSIAFQTNILALNAAVEAARAGEQGRGFAVVASEVRTLAQRSANAAKEIKALINNSVEKVETGSKLVADAGATMEEIVESVRRVTDIMGEITAATQEQTSGIEQINQAVTQMDEVTQQNAALVEQAAAAAEAMQDQAAQLSQVVSVFKVDRFAVSLAAPSQPPRKAAKVVAAPAARTVASKLSPAQLRRNQVALAPSPTEHWEEF</sequence>
<dbReference type="SMART" id="SM00283">
    <property type="entry name" value="MA"/>
    <property type="match status" value="1"/>
</dbReference>
<evidence type="ECO:0000256" key="1">
    <source>
        <dbReference type="ARBA" id="ARBA00004370"/>
    </source>
</evidence>
<feature type="transmembrane region" description="Helical" evidence="6">
    <location>
        <begin position="12"/>
        <end position="33"/>
    </location>
</feature>
<evidence type="ECO:0000256" key="6">
    <source>
        <dbReference type="SAM" id="Phobius"/>
    </source>
</evidence>
<dbReference type="InterPro" id="IPR004089">
    <property type="entry name" value="MCPsignal_dom"/>
</dbReference>
<proteinExistence type="inferred from homology"/>
<dbReference type="AlphaFoldDB" id="A0A6B3SH46"/>
<dbReference type="PANTHER" id="PTHR43531:SF14">
    <property type="entry name" value="METHYL-ACCEPTING CHEMOTAXIS PROTEIN I-RELATED"/>
    <property type="match status" value="1"/>
</dbReference>
<comment type="similarity">
    <text evidence="3">Belongs to the methyl-accepting chemotaxis (MCP) protein family.</text>
</comment>
<evidence type="ECO:0000313" key="9">
    <source>
        <dbReference type="Proteomes" id="UP000482155"/>
    </source>
</evidence>
<keyword evidence="5" id="KW-0175">Coiled coil</keyword>
<feature type="domain" description="Methyl-accepting transducer" evidence="7">
    <location>
        <begin position="274"/>
        <end position="503"/>
    </location>
</feature>
<evidence type="ECO:0000256" key="3">
    <source>
        <dbReference type="ARBA" id="ARBA00029447"/>
    </source>
</evidence>
<dbReference type="PRINTS" id="PR00260">
    <property type="entry name" value="CHEMTRNSDUCR"/>
</dbReference>
<organism evidence="8 9">
    <name type="scientific">Noviherbaspirillum galbum</name>
    <dbReference type="NCBI Taxonomy" id="2709383"/>
    <lineage>
        <taxon>Bacteria</taxon>
        <taxon>Pseudomonadati</taxon>
        <taxon>Pseudomonadota</taxon>
        <taxon>Betaproteobacteria</taxon>
        <taxon>Burkholderiales</taxon>
        <taxon>Oxalobacteraceae</taxon>
        <taxon>Noviherbaspirillum</taxon>
    </lineage>
</organism>
<comment type="subcellular location">
    <subcellularLocation>
        <location evidence="1">Membrane</location>
    </subcellularLocation>
</comment>
<dbReference type="InterPro" id="IPR004090">
    <property type="entry name" value="Chemotax_Me-accpt_rcpt"/>
</dbReference>
<dbReference type="FunFam" id="1.10.287.950:FF:000001">
    <property type="entry name" value="Methyl-accepting chemotaxis sensory transducer"/>
    <property type="match status" value="1"/>
</dbReference>
<name>A0A6B3SH46_9BURK</name>
<dbReference type="InterPro" id="IPR051310">
    <property type="entry name" value="MCP_chemotaxis"/>
</dbReference>
<dbReference type="InterPro" id="IPR024478">
    <property type="entry name" value="HlyB_4HB_MCP"/>
</dbReference>
<feature type="coiled-coil region" evidence="5">
    <location>
        <begin position="474"/>
        <end position="512"/>
    </location>
</feature>
<dbReference type="GO" id="GO:0004888">
    <property type="term" value="F:transmembrane signaling receptor activity"/>
    <property type="evidence" value="ECO:0007669"/>
    <property type="project" value="InterPro"/>
</dbReference>
<evidence type="ECO:0000256" key="2">
    <source>
        <dbReference type="ARBA" id="ARBA00022481"/>
    </source>
</evidence>
<dbReference type="PROSITE" id="PS50111">
    <property type="entry name" value="CHEMOTAXIS_TRANSDUC_2"/>
    <property type="match status" value="1"/>
</dbReference>
<dbReference type="GO" id="GO:0006935">
    <property type="term" value="P:chemotaxis"/>
    <property type="evidence" value="ECO:0007669"/>
    <property type="project" value="InterPro"/>
</dbReference>
<keyword evidence="6" id="KW-1133">Transmembrane helix</keyword>
<comment type="caution">
    <text evidence="8">The sequence shown here is derived from an EMBL/GenBank/DDBJ whole genome shotgun (WGS) entry which is preliminary data.</text>
</comment>
<evidence type="ECO:0000256" key="4">
    <source>
        <dbReference type="PROSITE-ProRule" id="PRU00284"/>
    </source>
</evidence>
<dbReference type="CDD" id="cd11386">
    <property type="entry name" value="MCP_signal"/>
    <property type="match status" value="1"/>
</dbReference>
<evidence type="ECO:0000313" key="8">
    <source>
        <dbReference type="EMBL" id="NEX59960.1"/>
    </source>
</evidence>
<evidence type="ECO:0000256" key="5">
    <source>
        <dbReference type="SAM" id="Coils"/>
    </source>
</evidence>
<feature type="coiled-coil region" evidence="5">
    <location>
        <begin position="154"/>
        <end position="181"/>
    </location>
</feature>
<dbReference type="SUPFAM" id="SSF58104">
    <property type="entry name" value="Methyl-accepting chemotaxis protein (MCP) signaling domain"/>
    <property type="match status" value="1"/>
</dbReference>
<dbReference type="PANTHER" id="PTHR43531">
    <property type="entry name" value="PROTEIN ICFG"/>
    <property type="match status" value="1"/>
</dbReference>
<keyword evidence="4" id="KW-0807">Transducer</keyword>
<evidence type="ECO:0000259" key="7">
    <source>
        <dbReference type="PROSITE" id="PS50111"/>
    </source>
</evidence>
<keyword evidence="6" id="KW-0472">Membrane</keyword>
<reference evidence="8 9" key="1">
    <citation type="submission" date="2020-02" db="EMBL/GenBank/DDBJ databases">
        <authorList>
            <person name="Kim M.K."/>
        </authorList>
    </citation>
    <scope>NUCLEOTIDE SEQUENCE [LARGE SCALE GENOMIC DNA]</scope>
    <source>
        <strain evidence="8 9">17J57-3</strain>
    </source>
</reference>
<protein>
    <submittedName>
        <fullName evidence="8">Methyl-accepting chemotaxis protein</fullName>
    </submittedName>
</protein>
<keyword evidence="9" id="KW-1185">Reference proteome</keyword>
<accession>A0A6B3SH46</accession>
<dbReference type="Pfam" id="PF00015">
    <property type="entry name" value="MCPsignal"/>
    <property type="match status" value="1"/>
</dbReference>
<gene>
    <name evidence="8" type="ORF">G3574_02615</name>
</gene>
<dbReference type="GO" id="GO:0005886">
    <property type="term" value="C:plasma membrane"/>
    <property type="evidence" value="ECO:0007669"/>
    <property type="project" value="TreeGrafter"/>
</dbReference>
<dbReference type="Pfam" id="PF12729">
    <property type="entry name" value="4HB_MCP_1"/>
    <property type="match status" value="1"/>
</dbReference>
<dbReference type="GO" id="GO:0007165">
    <property type="term" value="P:signal transduction"/>
    <property type="evidence" value="ECO:0007669"/>
    <property type="project" value="UniProtKB-KW"/>
</dbReference>
<keyword evidence="6" id="KW-0812">Transmembrane</keyword>
<dbReference type="Proteomes" id="UP000482155">
    <property type="component" value="Unassembled WGS sequence"/>
</dbReference>
<dbReference type="RefSeq" id="WP_163960460.1">
    <property type="nucleotide sequence ID" value="NZ_JAAIVB010000010.1"/>
</dbReference>
<dbReference type="Gene3D" id="1.10.287.950">
    <property type="entry name" value="Methyl-accepting chemotaxis protein"/>
    <property type="match status" value="1"/>
</dbReference>
<dbReference type="EMBL" id="JAAIVB010000010">
    <property type="protein sequence ID" value="NEX59960.1"/>
    <property type="molecule type" value="Genomic_DNA"/>
</dbReference>